<dbReference type="InterPro" id="IPR008567">
    <property type="entry name" value="BKACE"/>
</dbReference>
<organism evidence="1 2">
    <name type="scientific">Vibrio paucivorans</name>
    <dbReference type="NCBI Taxonomy" id="2829489"/>
    <lineage>
        <taxon>Bacteria</taxon>
        <taxon>Pseudomonadati</taxon>
        <taxon>Pseudomonadota</taxon>
        <taxon>Gammaproteobacteria</taxon>
        <taxon>Vibrionales</taxon>
        <taxon>Vibrionaceae</taxon>
        <taxon>Vibrio</taxon>
    </lineage>
</organism>
<gene>
    <name evidence="1" type="ORF">MD483_23400</name>
</gene>
<dbReference type="EMBL" id="JAKRRX010000396">
    <property type="protein sequence ID" value="MCW8336748.1"/>
    <property type="molecule type" value="Genomic_DNA"/>
</dbReference>
<reference evidence="1" key="1">
    <citation type="submission" date="2022-02" db="EMBL/GenBank/DDBJ databases">
        <title>Vibrio sp. nov., a new bacterium isolated from Bohai sea, China.</title>
        <authorList>
            <person name="Yuan Y."/>
        </authorList>
    </citation>
    <scope>NUCLEOTIDE SEQUENCE</scope>
    <source>
        <strain evidence="1">DBSS07</strain>
    </source>
</reference>
<comment type="caution">
    <text evidence="1">The sequence shown here is derived from an EMBL/GenBank/DDBJ whole genome shotgun (WGS) entry which is preliminary data.</text>
</comment>
<dbReference type="RefSeq" id="WP_265689794.1">
    <property type="nucleotide sequence ID" value="NZ_JAKRRX010000396.1"/>
</dbReference>
<accession>A0A9X3HUM5</accession>
<dbReference type="Gene3D" id="3.20.20.70">
    <property type="entry name" value="Aldolase class I"/>
    <property type="match status" value="1"/>
</dbReference>
<dbReference type="GO" id="GO:0043720">
    <property type="term" value="F:3-keto-5-aminohexanoate cleavage activity"/>
    <property type="evidence" value="ECO:0007669"/>
    <property type="project" value="InterPro"/>
</dbReference>
<proteinExistence type="predicted"/>
<sequence length="102" mass="11263">GRYQQGLQSSPKDLLPMLSPFEHESSIRRAVCAFGRSEAQCLVTSALLGQDIRVGFENNLHTIGGKLAPNNAHQVEYLKATLAQLDIQTYQAKEFKQSLCSV</sequence>
<protein>
    <submittedName>
        <fullName evidence="1">3-keto-5-aminohexanoate cleavage protein</fullName>
    </submittedName>
</protein>
<keyword evidence="2" id="KW-1185">Reference proteome</keyword>
<dbReference type="Proteomes" id="UP001155586">
    <property type="component" value="Unassembled WGS sequence"/>
</dbReference>
<feature type="non-terminal residue" evidence="1">
    <location>
        <position position="1"/>
    </location>
</feature>
<evidence type="ECO:0000313" key="1">
    <source>
        <dbReference type="EMBL" id="MCW8336748.1"/>
    </source>
</evidence>
<dbReference type="Pfam" id="PF05853">
    <property type="entry name" value="BKACE"/>
    <property type="match status" value="1"/>
</dbReference>
<evidence type="ECO:0000313" key="2">
    <source>
        <dbReference type="Proteomes" id="UP001155586"/>
    </source>
</evidence>
<name>A0A9X3HUM5_9VIBR</name>
<dbReference type="InterPro" id="IPR013785">
    <property type="entry name" value="Aldolase_TIM"/>
</dbReference>
<dbReference type="AlphaFoldDB" id="A0A9X3HUM5"/>